<feature type="compositionally biased region" description="Polar residues" evidence="1">
    <location>
        <begin position="1"/>
        <end position="13"/>
    </location>
</feature>
<keyword evidence="3" id="KW-1185">Reference proteome</keyword>
<evidence type="ECO:0000313" key="2">
    <source>
        <dbReference type="EMBL" id="KAH9295063.1"/>
    </source>
</evidence>
<name>A0AA38C9U8_TAXCH</name>
<reference evidence="2 3" key="1">
    <citation type="journal article" date="2021" name="Nat. Plants">
        <title>The Taxus genome provides insights into paclitaxel biosynthesis.</title>
        <authorList>
            <person name="Xiong X."/>
            <person name="Gou J."/>
            <person name="Liao Q."/>
            <person name="Li Y."/>
            <person name="Zhou Q."/>
            <person name="Bi G."/>
            <person name="Li C."/>
            <person name="Du R."/>
            <person name="Wang X."/>
            <person name="Sun T."/>
            <person name="Guo L."/>
            <person name="Liang H."/>
            <person name="Lu P."/>
            <person name="Wu Y."/>
            <person name="Zhang Z."/>
            <person name="Ro D.K."/>
            <person name="Shang Y."/>
            <person name="Huang S."/>
            <person name="Yan J."/>
        </authorList>
    </citation>
    <scope>NUCLEOTIDE SEQUENCE [LARGE SCALE GENOMIC DNA]</scope>
    <source>
        <strain evidence="2">Ta-2019</strain>
    </source>
</reference>
<comment type="caution">
    <text evidence="2">The sequence shown here is derived from an EMBL/GenBank/DDBJ whole genome shotgun (WGS) entry which is preliminary data.</text>
</comment>
<proteinExistence type="predicted"/>
<organism evidence="2 3">
    <name type="scientific">Taxus chinensis</name>
    <name type="common">Chinese yew</name>
    <name type="synonym">Taxus wallichiana var. chinensis</name>
    <dbReference type="NCBI Taxonomy" id="29808"/>
    <lineage>
        <taxon>Eukaryota</taxon>
        <taxon>Viridiplantae</taxon>
        <taxon>Streptophyta</taxon>
        <taxon>Embryophyta</taxon>
        <taxon>Tracheophyta</taxon>
        <taxon>Spermatophyta</taxon>
        <taxon>Pinopsida</taxon>
        <taxon>Pinidae</taxon>
        <taxon>Conifers II</taxon>
        <taxon>Cupressales</taxon>
        <taxon>Taxaceae</taxon>
        <taxon>Taxus</taxon>
    </lineage>
</organism>
<dbReference type="Proteomes" id="UP000824469">
    <property type="component" value="Unassembled WGS sequence"/>
</dbReference>
<dbReference type="EMBL" id="JAHRHJ020000011">
    <property type="protein sequence ID" value="KAH9295063.1"/>
    <property type="molecule type" value="Genomic_DNA"/>
</dbReference>
<feature type="non-terminal residue" evidence="2">
    <location>
        <position position="1"/>
    </location>
</feature>
<feature type="non-terminal residue" evidence="2">
    <location>
        <position position="77"/>
    </location>
</feature>
<gene>
    <name evidence="2" type="ORF">KI387_038651</name>
</gene>
<dbReference type="AlphaFoldDB" id="A0AA38C9U8"/>
<protein>
    <submittedName>
        <fullName evidence="2">Uncharacterized protein</fullName>
    </submittedName>
</protein>
<feature type="region of interest" description="Disordered" evidence="1">
    <location>
        <begin position="1"/>
        <end position="30"/>
    </location>
</feature>
<accession>A0AA38C9U8</accession>
<sequence>AEGGRESTSSTARFSGCYSGEGPSPGSGAVTTGAACCRTGTDWGVTGAVSQAQAQAQAQVQPQVPVQAPMAAPPPPQ</sequence>
<evidence type="ECO:0000256" key="1">
    <source>
        <dbReference type="SAM" id="MobiDB-lite"/>
    </source>
</evidence>
<evidence type="ECO:0000313" key="3">
    <source>
        <dbReference type="Proteomes" id="UP000824469"/>
    </source>
</evidence>